<reference evidence="1 2" key="1">
    <citation type="journal article" date="2021" name="Elife">
        <title>Chloroplast acquisition without the gene transfer in kleptoplastic sea slugs, Plakobranchus ocellatus.</title>
        <authorList>
            <person name="Maeda T."/>
            <person name="Takahashi S."/>
            <person name="Yoshida T."/>
            <person name="Shimamura S."/>
            <person name="Takaki Y."/>
            <person name="Nagai Y."/>
            <person name="Toyoda A."/>
            <person name="Suzuki Y."/>
            <person name="Arimoto A."/>
            <person name="Ishii H."/>
            <person name="Satoh N."/>
            <person name="Nishiyama T."/>
            <person name="Hasebe M."/>
            <person name="Maruyama T."/>
            <person name="Minagawa J."/>
            <person name="Obokata J."/>
            <person name="Shigenobu S."/>
        </authorList>
    </citation>
    <scope>NUCLEOTIDE SEQUENCE [LARGE SCALE GENOMIC DNA]</scope>
</reference>
<sequence length="134" mass="16005">MTHTNENFRGIDNETGAKAISMELRNTHIHEKLDGVDKKDACARKILWNQGNSDVRKGQWNRERYAYPRNHQRITITYVHENFGGIQNNRSAQQYLTHEHKKFNKDDAERQRRESRQKRWEHRVEIFGLNCTDA</sequence>
<keyword evidence="2" id="KW-1185">Reference proteome</keyword>
<name>A0AAV4AGS1_9GAST</name>
<dbReference type="AlphaFoldDB" id="A0AAV4AGS1"/>
<evidence type="ECO:0000313" key="2">
    <source>
        <dbReference type="Proteomes" id="UP000735302"/>
    </source>
</evidence>
<dbReference type="EMBL" id="BLXT01003753">
    <property type="protein sequence ID" value="GFO05821.1"/>
    <property type="molecule type" value="Genomic_DNA"/>
</dbReference>
<protein>
    <submittedName>
        <fullName evidence="1">Uncharacterized protein</fullName>
    </submittedName>
</protein>
<accession>A0AAV4AGS1</accession>
<comment type="caution">
    <text evidence="1">The sequence shown here is derived from an EMBL/GenBank/DDBJ whole genome shotgun (WGS) entry which is preliminary data.</text>
</comment>
<evidence type="ECO:0000313" key="1">
    <source>
        <dbReference type="EMBL" id="GFO05821.1"/>
    </source>
</evidence>
<dbReference type="Proteomes" id="UP000735302">
    <property type="component" value="Unassembled WGS sequence"/>
</dbReference>
<proteinExistence type="predicted"/>
<organism evidence="1 2">
    <name type="scientific">Plakobranchus ocellatus</name>
    <dbReference type="NCBI Taxonomy" id="259542"/>
    <lineage>
        <taxon>Eukaryota</taxon>
        <taxon>Metazoa</taxon>
        <taxon>Spiralia</taxon>
        <taxon>Lophotrochozoa</taxon>
        <taxon>Mollusca</taxon>
        <taxon>Gastropoda</taxon>
        <taxon>Heterobranchia</taxon>
        <taxon>Euthyneura</taxon>
        <taxon>Panpulmonata</taxon>
        <taxon>Sacoglossa</taxon>
        <taxon>Placobranchoidea</taxon>
        <taxon>Plakobranchidae</taxon>
        <taxon>Plakobranchus</taxon>
    </lineage>
</organism>
<gene>
    <name evidence="1" type="ORF">PoB_003232600</name>
</gene>